<dbReference type="AlphaFoldDB" id="A0A4R3N0M2"/>
<sequence length="194" mass="21644">MTPDKRADYWRANLRLLAILLTVWFIVSYGFGILLVEPLNAVSLGGYPLGFWFAQQGSLYIFVALIFIYAAMMNRLDEEFDVGEDGGSGLASSSHPMTAGTPPAHDASDHPTDPRAEYWKANLRLLAILLTIWFIVSYGFGIILVEPLNAISLGGYPLGFWFAQQGSLYLFVALIFIYAAMMNRLDQKFDVSED</sequence>
<reference evidence="4 5" key="1">
    <citation type="submission" date="2019-03" db="EMBL/GenBank/DDBJ databases">
        <title>Genomic Encyclopedia of Type Strains, Phase IV (KMG-IV): sequencing the most valuable type-strain genomes for metagenomic binning, comparative biology and taxonomic classification.</title>
        <authorList>
            <person name="Goeker M."/>
        </authorList>
    </citation>
    <scope>NUCLEOTIDE SEQUENCE [LARGE SCALE GENOMIC DNA]</scope>
    <source>
        <strain evidence="4 5">DSM 13587</strain>
    </source>
</reference>
<keyword evidence="2" id="KW-1133">Transmembrane helix</keyword>
<proteinExistence type="predicted"/>
<evidence type="ECO:0000259" key="3">
    <source>
        <dbReference type="Pfam" id="PF13937"/>
    </source>
</evidence>
<gene>
    <name evidence="4" type="ORF">EDC35_103343</name>
</gene>
<evidence type="ECO:0000313" key="4">
    <source>
        <dbReference type="EMBL" id="TCT22244.1"/>
    </source>
</evidence>
<feature type="transmembrane region" description="Helical" evidence="2">
    <location>
        <begin position="125"/>
        <end position="145"/>
    </location>
</feature>
<dbReference type="InterPro" id="IPR019886">
    <property type="entry name" value="Na_symporter_ssu"/>
</dbReference>
<keyword evidence="5" id="KW-1185">Reference proteome</keyword>
<name>A0A4R3N0M2_9GAMM</name>
<evidence type="ECO:0000313" key="5">
    <source>
        <dbReference type="Proteomes" id="UP000295717"/>
    </source>
</evidence>
<protein>
    <submittedName>
        <fullName evidence="4">Putative solute:sodium symporter small subunit</fullName>
    </submittedName>
</protein>
<comment type="caution">
    <text evidence="4">The sequence shown here is derived from an EMBL/GenBank/DDBJ whole genome shotgun (WGS) entry which is preliminary data.</text>
</comment>
<dbReference type="Proteomes" id="UP000295717">
    <property type="component" value="Unassembled WGS sequence"/>
</dbReference>
<dbReference type="EMBL" id="SMAO01000003">
    <property type="protein sequence ID" value="TCT22244.1"/>
    <property type="molecule type" value="Genomic_DNA"/>
</dbReference>
<feature type="region of interest" description="Disordered" evidence="1">
    <location>
        <begin position="85"/>
        <end position="112"/>
    </location>
</feature>
<accession>A0A4R3N0M2</accession>
<feature type="domain" description="Sodium symporter small subunit" evidence="3">
    <location>
        <begin position="116"/>
        <end position="191"/>
    </location>
</feature>
<organism evidence="4 5">
    <name type="scientific">Thiobaca trueperi</name>
    <dbReference type="NCBI Taxonomy" id="127458"/>
    <lineage>
        <taxon>Bacteria</taxon>
        <taxon>Pseudomonadati</taxon>
        <taxon>Pseudomonadota</taxon>
        <taxon>Gammaproteobacteria</taxon>
        <taxon>Chromatiales</taxon>
        <taxon>Chromatiaceae</taxon>
        <taxon>Thiobaca</taxon>
    </lineage>
</organism>
<keyword evidence="2" id="KW-0472">Membrane</keyword>
<dbReference type="NCBIfam" id="TIGR03647">
    <property type="entry name" value="Na_symport_sm"/>
    <property type="match status" value="2"/>
</dbReference>
<feature type="transmembrane region" description="Helical" evidence="2">
    <location>
        <begin position="51"/>
        <end position="71"/>
    </location>
</feature>
<feature type="transmembrane region" description="Helical" evidence="2">
    <location>
        <begin position="160"/>
        <end position="180"/>
    </location>
</feature>
<feature type="transmembrane region" description="Helical" evidence="2">
    <location>
        <begin position="12"/>
        <end position="31"/>
    </location>
</feature>
<feature type="domain" description="Sodium symporter small subunit" evidence="3">
    <location>
        <begin position="7"/>
        <end position="82"/>
    </location>
</feature>
<evidence type="ECO:0000256" key="2">
    <source>
        <dbReference type="SAM" id="Phobius"/>
    </source>
</evidence>
<evidence type="ECO:0000256" key="1">
    <source>
        <dbReference type="SAM" id="MobiDB-lite"/>
    </source>
</evidence>
<keyword evidence="2" id="KW-0812">Transmembrane</keyword>
<dbReference type="Pfam" id="PF13937">
    <property type="entry name" value="DUF4212"/>
    <property type="match status" value="2"/>
</dbReference>